<proteinExistence type="predicted"/>
<name>A0A4C1VGF0_EUMVA</name>
<evidence type="ECO:0000256" key="1">
    <source>
        <dbReference type="SAM" id="MobiDB-lite"/>
    </source>
</evidence>
<sequence length="148" mass="16604">MEINKKKADLLRGKGRPSALWWRRLYTPAYISRNTSGINSNTSSVRSLAPNGRPRAPALSALYLSYFLRLCFSVQIAVPLPPATVPAKPNESPPRRWPPYSAERQTRTDLLPSALKGASSRGHQWSSDAKRRFLRTQIVRACPQTFAN</sequence>
<evidence type="ECO:0000313" key="3">
    <source>
        <dbReference type="Proteomes" id="UP000299102"/>
    </source>
</evidence>
<comment type="caution">
    <text evidence="2">The sequence shown here is derived from an EMBL/GenBank/DDBJ whole genome shotgun (WGS) entry which is preliminary data.</text>
</comment>
<gene>
    <name evidence="2" type="ORF">EVAR_22849_1</name>
</gene>
<accession>A0A4C1VGF0</accession>
<dbReference type="AlphaFoldDB" id="A0A4C1VGF0"/>
<dbReference type="Proteomes" id="UP000299102">
    <property type="component" value="Unassembled WGS sequence"/>
</dbReference>
<protein>
    <submittedName>
        <fullName evidence="2">Uncharacterized protein</fullName>
    </submittedName>
</protein>
<dbReference type="EMBL" id="BGZK01000332">
    <property type="protein sequence ID" value="GBP37387.1"/>
    <property type="molecule type" value="Genomic_DNA"/>
</dbReference>
<keyword evidence="3" id="KW-1185">Reference proteome</keyword>
<feature type="region of interest" description="Disordered" evidence="1">
    <location>
        <begin position="83"/>
        <end position="103"/>
    </location>
</feature>
<reference evidence="2 3" key="1">
    <citation type="journal article" date="2019" name="Commun. Biol.">
        <title>The bagworm genome reveals a unique fibroin gene that provides high tensile strength.</title>
        <authorList>
            <person name="Kono N."/>
            <person name="Nakamura H."/>
            <person name="Ohtoshi R."/>
            <person name="Tomita M."/>
            <person name="Numata K."/>
            <person name="Arakawa K."/>
        </authorList>
    </citation>
    <scope>NUCLEOTIDE SEQUENCE [LARGE SCALE GENOMIC DNA]</scope>
</reference>
<evidence type="ECO:0000313" key="2">
    <source>
        <dbReference type="EMBL" id="GBP37387.1"/>
    </source>
</evidence>
<organism evidence="2 3">
    <name type="scientific">Eumeta variegata</name>
    <name type="common">Bagworm moth</name>
    <name type="synonym">Eumeta japonica</name>
    <dbReference type="NCBI Taxonomy" id="151549"/>
    <lineage>
        <taxon>Eukaryota</taxon>
        <taxon>Metazoa</taxon>
        <taxon>Ecdysozoa</taxon>
        <taxon>Arthropoda</taxon>
        <taxon>Hexapoda</taxon>
        <taxon>Insecta</taxon>
        <taxon>Pterygota</taxon>
        <taxon>Neoptera</taxon>
        <taxon>Endopterygota</taxon>
        <taxon>Lepidoptera</taxon>
        <taxon>Glossata</taxon>
        <taxon>Ditrysia</taxon>
        <taxon>Tineoidea</taxon>
        <taxon>Psychidae</taxon>
        <taxon>Oiketicinae</taxon>
        <taxon>Eumeta</taxon>
    </lineage>
</organism>